<dbReference type="SFLD" id="SFLDG01129">
    <property type="entry name" value="C1.5:_HAD__Beta-PGM__Phosphata"/>
    <property type="match status" value="1"/>
</dbReference>
<gene>
    <name evidence="2" type="ORF">CXR23_20065</name>
</gene>
<dbReference type="PANTHER" id="PTHR43611">
    <property type="entry name" value="ALPHA-D-GLUCOSE 1-PHOSPHATE PHOSPHATASE"/>
    <property type="match status" value="1"/>
</dbReference>
<dbReference type="Gene3D" id="3.40.50.1000">
    <property type="entry name" value="HAD superfamily/HAD-like"/>
    <property type="match status" value="1"/>
</dbReference>
<dbReference type="InterPro" id="IPR023214">
    <property type="entry name" value="HAD_sf"/>
</dbReference>
<accession>A0A3T0DJE1</accession>
<dbReference type="InterPro" id="IPR023198">
    <property type="entry name" value="PGP-like_dom2"/>
</dbReference>
<dbReference type="Pfam" id="PF00702">
    <property type="entry name" value="Hydrolase"/>
    <property type="match status" value="1"/>
</dbReference>
<dbReference type="Proteomes" id="UP000283000">
    <property type="component" value="Chromosome"/>
</dbReference>
<dbReference type="InterPro" id="IPR036412">
    <property type="entry name" value="HAD-like_sf"/>
</dbReference>
<proteinExistence type="predicted"/>
<dbReference type="Gene3D" id="1.10.150.240">
    <property type="entry name" value="Putative phosphatase, domain 2"/>
    <property type="match status" value="1"/>
</dbReference>
<evidence type="ECO:0000313" key="3">
    <source>
        <dbReference type="Proteomes" id="UP000283000"/>
    </source>
</evidence>
<dbReference type="InterPro" id="IPR006439">
    <property type="entry name" value="HAD-SF_hydro_IA"/>
</dbReference>
<dbReference type="SUPFAM" id="SSF56784">
    <property type="entry name" value="HAD-like"/>
    <property type="match status" value="1"/>
</dbReference>
<feature type="region of interest" description="Disordered" evidence="1">
    <location>
        <begin position="207"/>
        <end position="226"/>
    </location>
</feature>
<organism evidence="2 3">
    <name type="scientific">Brevibacterium aurantiacum</name>
    <dbReference type="NCBI Taxonomy" id="273384"/>
    <lineage>
        <taxon>Bacteria</taxon>
        <taxon>Bacillati</taxon>
        <taxon>Actinomycetota</taxon>
        <taxon>Actinomycetes</taxon>
        <taxon>Micrococcales</taxon>
        <taxon>Brevibacteriaceae</taxon>
        <taxon>Brevibacterium</taxon>
    </lineage>
</organism>
<evidence type="ECO:0000256" key="1">
    <source>
        <dbReference type="SAM" id="MobiDB-lite"/>
    </source>
</evidence>
<sequence>MSQPAGPHPTTVVFDLGNVLIGWDQSLPLSDRMARDEWNDFAAEAAFASLNSLADRGVPIADVIARAAYSDPRHGEIVEAYYDRFPLSLTGPIDGMAEVVAELKAAGIRLLGLSNWSAETFHHAPEVAPAINELEDIVVSGREKMIKPEPQIFHLLSQRFDLVPGRTIFVDDLQANIDAANRLGFIGLHFTGAQQLRNDLHELGLLPPRADETPAADEVPPANVEN</sequence>
<dbReference type="CDD" id="cd02603">
    <property type="entry name" value="HAD_sEH-N_like"/>
    <property type="match status" value="1"/>
</dbReference>
<dbReference type="NCBIfam" id="TIGR01509">
    <property type="entry name" value="HAD-SF-IA-v3"/>
    <property type="match status" value="1"/>
</dbReference>
<name>A0A3T0DJE1_BREAU</name>
<dbReference type="RefSeq" id="WP_127363397.1">
    <property type="nucleotide sequence ID" value="NZ_CP025330.1"/>
</dbReference>
<protein>
    <submittedName>
        <fullName evidence="2">HAD family phosphatase</fullName>
    </submittedName>
</protein>
<dbReference type="AlphaFoldDB" id="A0A3T0DJE1"/>
<dbReference type="EMBL" id="CP025330">
    <property type="protein sequence ID" value="AZT95160.1"/>
    <property type="molecule type" value="Genomic_DNA"/>
</dbReference>
<dbReference type="PANTHER" id="PTHR43611:SF3">
    <property type="entry name" value="FLAVIN MONONUCLEOTIDE HYDROLASE 1, CHLOROPLATIC"/>
    <property type="match status" value="1"/>
</dbReference>
<reference evidence="2 3" key="1">
    <citation type="submission" date="2017-12" db="EMBL/GenBank/DDBJ databases">
        <authorList>
            <person name="Levesque S."/>
        </authorList>
    </citation>
    <scope>NUCLEOTIDE SEQUENCE [LARGE SCALE GENOMIC DNA]</scope>
    <source>
        <strain evidence="2 3">SMQ-1417</strain>
    </source>
</reference>
<reference evidence="2 3" key="2">
    <citation type="submission" date="2019-01" db="EMBL/GenBank/DDBJ databases">
        <title>Comparative genomic analysis of Brevibacterium aurantiacum sheds light on its evolution and its adaptation to smear-ripened cheeses.</title>
        <authorList>
            <person name="Moineau S."/>
        </authorList>
    </citation>
    <scope>NUCLEOTIDE SEQUENCE [LARGE SCALE GENOMIC DNA]</scope>
    <source>
        <strain evidence="2 3">SMQ-1417</strain>
    </source>
</reference>
<evidence type="ECO:0000313" key="2">
    <source>
        <dbReference type="EMBL" id="AZT95160.1"/>
    </source>
</evidence>
<dbReference type="SFLD" id="SFLDS00003">
    <property type="entry name" value="Haloacid_Dehalogenase"/>
    <property type="match status" value="1"/>
</dbReference>